<protein>
    <submittedName>
        <fullName evidence="3">Response regulator</fullName>
    </submittedName>
</protein>
<evidence type="ECO:0000313" key="4">
    <source>
        <dbReference type="Proteomes" id="UP001236663"/>
    </source>
</evidence>
<dbReference type="Pfam" id="PF00072">
    <property type="entry name" value="Response_reg"/>
    <property type="match status" value="1"/>
</dbReference>
<comment type="caution">
    <text evidence="3">The sequence shown here is derived from an EMBL/GenBank/DDBJ whole genome shotgun (WGS) entry which is preliminary data.</text>
</comment>
<proteinExistence type="predicted"/>
<evidence type="ECO:0000313" key="3">
    <source>
        <dbReference type="EMBL" id="MDN3687133.1"/>
    </source>
</evidence>
<evidence type="ECO:0000259" key="2">
    <source>
        <dbReference type="PROSITE" id="PS50110"/>
    </source>
</evidence>
<accession>A0ABT8C692</accession>
<dbReference type="SUPFAM" id="SSF52172">
    <property type="entry name" value="CheY-like"/>
    <property type="match status" value="1"/>
</dbReference>
<dbReference type="PROSITE" id="PS50110">
    <property type="entry name" value="RESPONSE_REGULATORY"/>
    <property type="match status" value="1"/>
</dbReference>
<dbReference type="Proteomes" id="UP001236663">
    <property type="component" value="Unassembled WGS sequence"/>
</dbReference>
<feature type="domain" description="Response regulatory" evidence="2">
    <location>
        <begin position="1"/>
        <end position="63"/>
    </location>
</feature>
<dbReference type="EMBL" id="JAUFQS010000004">
    <property type="protein sequence ID" value="MDN3687133.1"/>
    <property type="molecule type" value="Genomic_DNA"/>
</dbReference>
<comment type="caution">
    <text evidence="1">Lacks conserved residue(s) required for the propagation of feature annotation.</text>
</comment>
<evidence type="ECO:0000256" key="1">
    <source>
        <dbReference type="PROSITE-ProRule" id="PRU00169"/>
    </source>
</evidence>
<name>A0ABT8C692_9BACT</name>
<organism evidence="3 4">
    <name type="scientific">Cyclobacterium jeungdonense</name>
    <dbReference type="NCBI Taxonomy" id="708087"/>
    <lineage>
        <taxon>Bacteria</taxon>
        <taxon>Pseudomonadati</taxon>
        <taxon>Bacteroidota</taxon>
        <taxon>Cytophagia</taxon>
        <taxon>Cytophagales</taxon>
        <taxon>Cyclobacteriaceae</taxon>
        <taxon>Cyclobacterium</taxon>
    </lineage>
</organism>
<sequence>MSGITGLLLLEKIKQKYPQITVSIFSAYGDVENHQRAIESGVKEFFTKPIDFKDLEITIVKTLSHVLQLRQTLQA</sequence>
<dbReference type="Gene3D" id="3.40.50.2300">
    <property type="match status" value="1"/>
</dbReference>
<dbReference type="InterPro" id="IPR001789">
    <property type="entry name" value="Sig_transdc_resp-reg_receiver"/>
</dbReference>
<dbReference type="RefSeq" id="WP_240459215.1">
    <property type="nucleotide sequence ID" value="NZ_JAUFQS010000004.1"/>
</dbReference>
<dbReference type="InterPro" id="IPR011006">
    <property type="entry name" value="CheY-like_superfamily"/>
</dbReference>
<keyword evidence="4" id="KW-1185">Reference proteome</keyword>
<gene>
    <name evidence="3" type="ORF">QWZ15_04780</name>
</gene>
<reference evidence="4" key="1">
    <citation type="journal article" date="2019" name="Int. J. Syst. Evol. Microbiol.">
        <title>The Global Catalogue of Microorganisms (GCM) 10K type strain sequencing project: providing services to taxonomists for standard genome sequencing and annotation.</title>
        <authorList>
            <consortium name="The Broad Institute Genomics Platform"/>
            <consortium name="The Broad Institute Genome Sequencing Center for Infectious Disease"/>
            <person name="Wu L."/>
            <person name="Ma J."/>
        </authorList>
    </citation>
    <scope>NUCLEOTIDE SEQUENCE [LARGE SCALE GENOMIC DNA]</scope>
    <source>
        <strain evidence="4">CECT 7706</strain>
    </source>
</reference>